<sequence>MFISGGGGSINKRMLWSRILCIAGIVVSALGGRSFWIGLRRDSMSELCLLSGSGLVALSAFLGKSRYRRFAYGVLGLVVISVSAWITYSLWFRTYLPEIYWLGLMASLTGAVLVLFESPSAPTPALGGVSVSTRRRWWSAQVSVSGLVMMPVVILMFLGSLWVVGPAPGLFLVIFYTFILAGSGLPALGAFLGKSRYRKFLYVALVLTVCGMIAALLLVFYDKSRAPWSAIFCFAYPLGLIISCVGAVLVSRESLRRAPVSDDTVETT</sequence>
<protein>
    <submittedName>
        <fullName evidence="2">Uncharacterized protein</fullName>
    </submittedName>
</protein>
<feature type="transmembrane region" description="Helical" evidence="1">
    <location>
        <begin position="19"/>
        <end position="38"/>
    </location>
</feature>
<keyword evidence="1" id="KW-0812">Transmembrane</keyword>
<feature type="transmembrane region" description="Helical" evidence="1">
    <location>
        <begin position="137"/>
        <end position="164"/>
    </location>
</feature>
<gene>
    <name evidence="2" type="ORF">SMC7_05900</name>
</gene>
<comment type="caution">
    <text evidence="2">The sequence shown here is derived from an EMBL/GenBank/DDBJ whole genome shotgun (WGS) entry which is preliminary data.</text>
</comment>
<reference evidence="2 3" key="1">
    <citation type="submission" date="2018-09" db="EMBL/GenBank/DDBJ databases">
        <title>Discovery and Ecogenomic Context for Candidatus Cryosericales, a Global Caldiserica Order Active in Thawing Permafrost.</title>
        <authorList>
            <person name="Martinez M.A."/>
            <person name="Woodcroft B.J."/>
            <person name="Ignacio Espinoza J.C."/>
            <person name="Zayed A."/>
            <person name="Singleton C.M."/>
            <person name="Boyd J."/>
            <person name="Li Y.-F."/>
            <person name="Purvine S."/>
            <person name="Maughan H."/>
            <person name="Hodgkins S.B."/>
            <person name="Anderson D."/>
            <person name="Sederholm M."/>
            <person name="Temperton B."/>
            <person name="Saleska S.R."/>
            <person name="Tyson G.W."/>
            <person name="Rich V.I."/>
        </authorList>
    </citation>
    <scope>NUCLEOTIDE SEQUENCE [LARGE SCALE GENOMIC DNA]</scope>
    <source>
        <strain evidence="2 3">SMC7</strain>
    </source>
</reference>
<evidence type="ECO:0000313" key="2">
    <source>
        <dbReference type="EMBL" id="RIE05686.1"/>
    </source>
</evidence>
<dbReference type="RefSeq" id="WP_119089430.1">
    <property type="nucleotide sequence ID" value="NZ_QXIS01000033.1"/>
</dbReference>
<dbReference type="Proteomes" id="UP000266328">
    <property type="component" value="Unassembled WGS sequence"/>
</dbReference>
<dbReference type="EMBL" id="QXIS01000033">
    <property type="protein sequence ID" value="RIE05686.1"/>
    <property type="molecule type" value="Genomic_DNA"/>
</dbReference>
<keyword evidence="1" id="KW-0472">Membrane</keyword>
<feature type="transmembrane region" description="Helical" evidence="1">
    <location>
        <begin position="200"/>
        <end position="221"/>
    </location>
</feature>
<proteinExistence type="predicted"/>
<feature type="transmembrane region" description="Helical" evidence="1">
    <location>
        <begin position="99"/>
        <end position="116"/>
    </location>
</feature>
<organism evidence="2 3">
    <name type="scientific">Candidatus Cryosericum terrychapinii</name>
    <dbReference type="NCBI Taxonomy" id="2290919"/>
    <lineage>
        <taxon>Bacteria</taxon>
        <taxon>Pseudomonadati</taxon>
        <taxon>Caldisericota/Cryosericota group</taxon>
        <taxon>Candidatus Cryosericota</taxon>
        <taxon>Candidatus Cryosericia</taxon>
        <taxon>Candidatus Cryosericales</taxon>
        <taxon>Candidatus Cryosericaceae</taxon>
        <taxon>Candidatus Cryosericum</taxon>
    </lineage>
</organism>
<evidence type="ECO:0000256" key="1">
    <source>
        <dbReference type="SAM" id="Phobius"/>
    </source>
</evidence>
<feature type="transmembrane region" description="Helical" evidence="1">
    <location>
        <begin position="170"/>
        <end position="193"/>
    </location>
</feature>
<feature type="transmembrane region" description="Helical" evidence="1">
    <location>
        <begin position="70"/>
        <end position="93"/>
    </location>
</feature>
<keyword evidence="1" id="KW-1133">Transmembrane helix</keyword>
<accession>A0A398CQL5</accession>
<dbReference type="AlphaFoldDB" id="A0A398CQL5"/>
<keyword evidence="3" id="KW-1185">Reference proteome</keyword>
<name>A0A398CQL5_9BACT</name>
<evidence type="ECO:0000313" key="3">
    <source>
        <dbReference type="Proteomes" id="UP000266328"/>
    </source>
</evidence>
<feature type="transmembrane region" description="Helical" evidence="1">
    <location>
        <begin position="227"/>
        <end position="250"/>
    </location>
</feature>